<dbReference type="InterPro" id="IPR052163">
    <property type="entry name" value="DGC-Regulatory_Protein"/>
</dbReference>
<name>A0ABX2TC88_9PROT</name>
<dbReference type="InterPro" id="IPR029787">
    <property type="entry name" value="Nucleotide_cyclase"/>
</dbReference>
<evidence type="ECO:0000259" key="1">
    <source>
        <dbReference type="PROSITE" id="PS50887"/>
    </source>
</evidence>
<accession>A0ABX2TC88</accession>
<organism evidence="2 3">
    <name type="scientific">Azospirillum oleiclasticum</name>
    <dbReference type="NCBI Taxonomy" id="2735135"/>
    <lineage>
        <taxon>Bacteria</taxon>
        <taxon>Pseudomonadati</taxon>
        <taxon>Pseudomonadota</taxon>
        <taxon>Alphaproteobacteria</taxon>
        <taxon>Rhodospirillales</taxon>
        <taxon>Azospirillaceae</taxon>
        <taxon>Azospirillum</taxon>
    </lineage>
</organism>
<dbReference type="PANTHER" id="PTHR46663">
    <property type="entry name" value="DIGUANYLATE CYCLASE DGCT-RELATED"/>
    <property type="match status" value="1"/>
</dbReference>
<dbReference type="Gene3D" id="3.30.70.270">
    <property type="match status" value="1"/>
</dbReference>
<dbReference type="CDD" id="cd01949">
    <property type="entry name" value="GGDEF"/>
    <property type="match status" value="1"/>
</dbReference>
<dbReference type="SMART" id="SM00267">
    <property type="entry name" value="GGDEF"/>
    <property type="match status" value="1"/>
</dbReference>
<sequence length="352" mass="38395">MPSTLRDRGLPPDRLIDVIEAQTEIAKLGPDLGAVMALVAGRVKDLTGAGGAIVELAEGDEMVYRAASGIAQAQLGLRLPRQGSLSGLCVDTGRILHCEDSETDPRVDRDACRRVGLRSMLVVPLRHHDSPVGVLKVAWAAEGAFTDQDVGILELMSELIAASMYQAARVEKDELYHRATHDPLTGLANRALFCDRLRQSIASAERRRGSHGVLILDMDGLKPINDRHGHRAGDAAIRETAGRIRRVLRKADTAARLGGDEFGVVLSDVADRQAVHRSAERIVEEVRQPFRFEDQPLDLHVSVGGALFPEDGVEMDALIEVADRAMYHVKRKRYAMGRVTPPARTPPEEPTG</sequence>
<dbReference type="SUPFAM" id="SSF55073">
    <property type="entry name" value="Nucleotide cyclase"/>
    <property type="match status" value="1"/>
</dbReference>
<dbReference type="SUPFAM" id="SSF55781">
    <property type="entry name" value="GAF domain-like"/>
    <property type="match status" value="1"/>
</dbReference>
<comment type="caution">
    <text evidence="2">The sequence shown here is derived from an EMBL/GenBank/DDBJ whole genome shotgun (WGS) entry which is preliminary data.</text>
</comment>
<gene>
    <name evidence="2" type="ORF">HND93_13795</name>
</gene>
<proteinExistence type="predicted"/>
<dbReference type="NCBIfam" id="TIGR00254">
    <property type="entry name" value="GGDEF"/>
    <property type="match status" value="1"/>
</dbReference>
<dbReference type="Pfam" id="PF13185">
    <property type="entry name" value="GAF_2"/>
    <property type="match status" value="1"/>
</dbReference>
<dbReference type="Gene3D" id="3.30.450.40">
    <property type="match status" value="1"/>
</dbReference>
<keyword evidence="3" id="KW-1185">Reference proteome</keyword>
<dbReference type="PANTHER" id="PTHR46663:SF2">
    <property type="entry name" value="GGDEF DOMAIN-CONTAINING PROTEIN"/>
    <property type="match status" value="1"/>
</dbReference>
<dbReference type="PROSITE" id="PS50887">
    <property type="entry name" value="GGDEF"/>
    <property type="match status" value="1"/>
</dbReference>
<feature type="domain" description="GGDEF" evidence="1">
    <location>
        <begin position="209"/>
        <end position="346"/>
    </location>
</feature>
<dbReference type="InterPro" id="IPR029016">
    <property type="entry name" value="GAF-like_dom_sf"/>
</dbReference>
<evidence type="ECO:0000313" key="3">
    <source>
        <dbReference type="Proteomes" id="UP000584642"/>
    </source>
</evidence>
<dbReference type="Pfam" id="PF00990">
    <property type="entry name" value="GGDEF"/>
    <property type="match status" value="1"/>
</dbReference>
<dbReference type="SMART" id="SM00065">
    <property type="entry name" value="GAF"/>
    <property type="match status" value="1"/>
</dbReference>
<reference evidence="2 3" key="1">
    <citation type="submission" date="2020-05" db="EMBL/GenBank/DDBJ databases">
        <title>Azospirillum oleiclasticum sp. nov, a nitrogen-fixing and heavy crude oil-emulsifying bacterium isolated from the crude oil of Yumen Oilfield.</title>
        <authorList>
            <person name="Wu D."/>
            <person name="Cai M."/>
            <person name="Zhang X."/>
        </authorList>
    </citation>
    <scope>NUCLEOTIDE SEQUENCE [LARGE SCALE GENOMIC DNA]</scope>
    <source>
        <strain evidence="2 3">ROY-1-1-2</strain>
    </source>
</reference>
<dbReference type="RefSeq" id="WP_180282535.1">
    <property type="nucleotide sequence ID" value="NZ_JABFDB010000008.1"/>
</dbReference>
<protein>
    <submittedName>
        <fullName evidence="2">GGDEF domain-containing protein</fullName>
    </submittedName>
</protein>
<dbReference type="EMBL" id="JABFDB010000008">
    <property type="protein sequence ID" value="NYZ20783.1"/>
    <property type="molecule type" value="Genomic_DNA"/>
</dbReference>
<dbReference type="InterPro" id="IPR003018">
    <property type="entry name" value="GAF"/>
</dbReference>
<dbReference type="Proteomes" id="UP000584642">
    <property type="component" value="Unassembled WGS sequence"/>
</dbReference>
<dbReference type="InterPro" id="IPR000160">
    <property type="entry name" value="GGDEF_dom"/>
</dbReference>
<evidence type="ECO:0000313" key="2">
    <source>
        <dbReference type="EMBL" id="NYZ20783.1"/>
    </source>
</evidence>
<dbReference type="InterPro" id="IPR043128">
    <property type="entry name" value="Rev_trsase/Diguanyl_cyclase"/>
</dbReference>